<dbReference type="InterPro" id="IPR056170">
    <property type="entry name" value="Znf_IFT121-like"/>
</dbReference>
<evidence type="ECO:0000259" key="14">
    <source>
        <dbReference type="Pfam" id="PF25768"/>
    </source>
</evidence>
<dbReference type="PIRSF" id="PIRSF037536">
    <property type="entry name" value="WD_repeat_p35"/>
    <property type="match status" value="1"/>
</dbReference>
<evidence type="ECO:0000256" key="1">
    <source>
        <dbReference type="ARBA" id="ARBA00004120"/>
    </source>
</evidence>
<dbReference type="InterPro" id="IPR036322">
    <property type="entry name" value="WD40_repeat_dom_sf"/>
</dbReference>
<comment type="subcellular location">
    <subcellularLocation>
        <location evidence="1">Cytoplasm</location>
        <location evidence="1">Cytoskeleton</location>
        <location evidence="1">Cilium basal body</location>
    </subcellularLocation>
</comment>
<keyword evidence="8" id="KW-0966">Cell projection</keyword>
<dbReference type="OrthoDB" id="10260567at2759"/>
<keyword evidence="2" id="KW-0963">Cytoplasm</keyword>
<dbReference type="FunFam" id="1.25.40.470:FF:000004">
    <property type="entry name" value="WD repeat-containing protein 35"/>
    <property type="match status" value="1"/>
</dbReference>
<feature type="repeat" description="WD" evidence="9">
    <location>
        <begin position="66"/>
        <end position="107"/>
    </location>
</feature>
<dbReference type="Pfam" id="PF25170">
    <property type="entry name" value="TPR_WDR35"/>
    <property type="match status" value="1"/>
</dbReference>
<dbReference type="InterPro" id="IPR057979">
    <property type="entry name" value="TPR_IFT121"/>
</dbReference>
<dbReference type="Proteomes" id="UP000187209">
    <property type="component" value="Unassembled WGS sequence"/>
</dbReference>
<dbReference type="SMART" id="SM00320">
    <property type="entry name" value="WD40"/>
    <property type="match status" value="4"/>
</dbReference>
<dbReference type="SUPFAM" id="SSF69322">
    <property type="entry name" value="Tricorn protease domain 2"/>
    <property type="match status" value="1"/>
</dbReference>
<keyword evidence="4" id="KW-0677">Repeat</keyword>
<dbReference type="AlphaFoldDB" id="A0A1R2CAL8"/>
<evidence type="ECO:0000256" key="8">
    <source>
        <dbReference type="ARBA" id="ARBA00023273"/>
    </source>
</evidence>
<protein>
    <submittedName>
        <fullName evidence="15">Uncharacterized protein</fullName>
    </submittedName>
</protein>
<keyword evidence="7" id="KW-0206">Cytoskeleton</keyword>
<dbReference type="Pfam" id="PF23390">
    <property type="entry name" value="Beta-prop_WDR35_2nd"/>
    <property type="match status" value="1"/>
</dbReference>
<evidence type="ECO:0000313" key="15">
    <source>
        <dbReference type="EMBL" id="OMJ86010.1"/>
    </source>
</evidence>
<gene>
    <name evidence="15" type="ORF">SteCoe_12579</name>
</gene>
<evidence type="ECO:0000256" key="7">
    <source>
        <dbReference type="ARBA" id="ARBA00023212"/>
    </source>
</evidence>
<dbReference type="Pfam" id="PF23387">
    <property type="entry name" value="TPR_IFT80_172"/>
    <property type="match status" value="1"/>
</dbReference>
<dbReference type="Pfam" id="PF23145">
    <property type="entry name" value="Zf_2nd_IFT121"/>
    <property type="match status" value="1"/>
</dbReference>
<feature type="domain" description="IFT80/172/WDR35 TPR" evidence="11">
    <location>
        <begin position="680"/>
        <end position="769"/>
    </location>
</feature>
<comment type="caution">
    <text evidence="15">The sequence shown here is derived from an EMBL/GenBank/DDBJ whole genome shotgun (WGS) entry which is preliminary data.</text>
</comment>
<dbReference type="GO" id="GO:1905515">
    <property type="term" value="P:non-motile cilium assembly"/>
    <property type="evidence" value="ECO:0007669"/>
    <property type="project" value="TreeGrafter"/>
</dbReference>
<dbReference type="PROSITE" id="PS50082">
    <property type="entry name" value="WD_REPEATS_2"/>
    <property type="match status" value="1"/>
</dbReference>
<dbReference type="InterPro" id="IPR056159">
    <property type="entry name" value="Beta-prop_IFT121_TULP_N"/>
</dbReference>
<proteinExistence type="predicted"/>
<feature type="domain" description="IFT121 second beta-propeller" evidence="12">
    <location>
        <begin position="334"/>
        <end position="647"/>
    </location>
</feature>
<keyword evidence="5" id="KW-0970">Cilium biogenesis/degradation</keyword>
<feature type="domain" description="IFT121/TULP4 N-terminal" evidence="13">
    <location>
        <begin position="1"/>
        <end position="329"/>
    </location>
</feature>
<dbReference type="InterPro" id="IPR057361">
    <property type="entry name" value="TPR_WDR35"/>
</dbReference>
<dbReference type="Pfam" id="PF25768">
    <property type="entry name" value="TPR_IFT121"/>
    <property type="match status" value="1"/>
</dbReference>
<reference evidence="15 16" key="1">
    <citation type="submission" date="2016-11" db="EMBL/GenBank/DDBJ databases">
        <title>The macronuclear genome of Stentor coeruleus: a giant cell with tiny introns.</title>
        <authorList>
            <person name="Slabodnick M."/>
            <person name="Ruby J.G."/>
            <person name="Reiff S.B."/>
            <person name="Swart E.C."/>
            <person name="Gosai S."/>
            <person name="Prabakaran S."/>
            <person name="Witkowska E."/>
            <person name="Larue G.E."/>
            <person name="Fisher S."/>
            <person name="Freeman R.M."/>
            <person name="Gunawardena J."/>
            <person name="Chu W."/>
            <person name="Stover N.A."/>
            <person name="Gregory B.D."/>
            <person name="Nowacki M."/>
            <person name="Derisi J."/>
            <person name="Roy S.W."/>
            <person name="Marshall W.F."/>
            <person name="Sood P."/>
        </authorList>
    </citation>
    <scope>NUCLEOTIDE SEQUENCE [LARGE SCALE GENOMIC DNA]</scope>
    <source>
        <strain evidence="15">WM001</strain>
    </source>
</reference>
<evidence type="ECO:0000259" key="13">
    <source>
        <dbReference type="Pfam" id="PF24797"/>
    </source>
</evidence>
<feature type="domain" description="IFT121-like zinc finger" evidence="10">
    <location>
        <begin position="1128"/>
        <end position="1172"/>
    </location>
</feature>
<dbReference type="Gene3D" id="2.130.10.10">
    <property type="entry name" value="YVTN repeat-like/Quinoprotein amine dehydrogenase"/>
    <property type="match status" value="2"/>
</dbReference>
<dbReference type="InterPro" id="IPR017233">
    <property type="entry name" value="WDR35"/>
</dbReference>
<dbReference type="InterPro" id="IPR011990">
    <property type="entry name" value="TPR-like_helical_dom_sf"/>
</dbReference>
<evidence type="ECO:0000313" key="16">
    <source>
        <dbReference type="Proteomes" id="UP000187209"/>
    </source>
</evidence>
<dbReference type="GO" id="GO:0035721">
    <property type="term" value="P:intraciliary retrograde transport"/>
    <property type="evidence" value="ECO:0007669"/>
    <property type="project" value="TreeGrafter"/>
</dbReference>
<dbReference type="Gene3D" id="1.25.40.470">
    <property type="match status" value="1"/>
</dbReference>
<evidence type="ECO:0000259" key="11">
    <source>
        <dbReference type="Pfam" id="PF23387"/>
    </source>
</evidence>
<evidence type="ECO:0000256" key="2">
    <source>
        <dbReference type="ARBA" id="ARBA00022490"/>
    </source>
</evidence>
<feature type="domain" description="IFT121-like TPR repeats" evidence="14">
    <location>
        <begin position="997"/>
        <end position="1096"/>
    </location>
</feature>
<evidence type="ECO:0000256" key="9">
    <source>
        <dbReference type="PROSITE-ProRule" id="PRU00221"/>
    </source>
</evidence>
<keyword evidence="6" id="KW-0969">Cilium</keyword>
<evidence type="ECO:0000256" key="6">
    <source>
        <dbReference type="ARBA" id="ARBA00023069"/>
    </source>
</evidence>
<evidence type="ECO:0000259" key="12">
    <source>
        <dbReference type="Pfam" id="PF23390"/>
    </source>
</evidence>
<name>A0A1R2CAL8_9CILI</name>
<dbReference type="InterPro" id="IPR056158">
    <property type="entry name" value="Beta-prop_IFT121_2nd"/>
</dbReference>
<dbReference type="InterPro" id="IPR015943">
    <property type="entry name" value="WD40/YVTN_repeat-like_dom_sf"/>
</dbReference>
<sequence length="1176" mass="133244">MFVYLSKKIALPSDSSEIKTLSWNQTEGWIACGGKDAMLKVIKLEPPCITVPGEAPKSNLSMNQTLEGHHSGIRVLNWNEPFRKLSSSDMDGLIIVWFLRKGAWVEEMINNRNKSTVCDMKWSLDGQKICIGYEDGAVIVGSVEGNHIWGKDLPHQLCYLEWSPDAKIILFGSTSGEIFIYDSAGNMLRNLQIKCLKDYKGPNKSLACISWRSPSKNYAPEDVAFPGLCIAYQNGRIQLMKHENDENPLIIDTGMTISCSSWNNTGKILAISGSLSSKGGVVQFYTNVGVHMRTLVVPDSAYVSSVSWEGNGLRIALSVTSIIYCANIKPDYNWAYFNENIVYAFTKPDRSDFCVVFWNLKSNERYVKFVKKLMHVCAHADHCLMVTKTEDSNSMWMLILCNSIGSPVDTKKVNIEPLFVSMNKTHIVVSSNDSVYVWQYRSQVSKMLSQDTSKRKIGREIGFNVDETPDLNALYDPERFNKPIRSSQDPIACVTTGEGFFLIGRVSGTINKYTIPHVALECKYTLRCRPQQISVNCNSTKLSIIDINGVLTFYDTNSKGTSGTKGEHLDTERKDVWDMKWSTDNPDLIVIMEKTRMFVLQGTETEDPIISSGYLCEFKDLEIKAILLDEIFKTPDVHMSPEELVMKFETKSLKDTRELIMKVDIKEAFDNVEKNPYPRLWRIIAEASLNKLELDIAQKAFVKVDDYQGLMFVNKLKKLEDPTKQKAEVAIFFKNYDEAEEIYKSIDRKDLALDMRVRIGDWVRVLQLIDQGAGNDELITTSYNSIGDHYAERFRWKKAASHYALAQNIPAMIESYFHSEEFESLTKLIDQLPDEDPLLESIGEKFQAVGLCDQAVKAYLKAGNVRGAIDCCVLLNQWNQAIELAEKNNFVQIEALLSRYANVLIEENKTIEAIMLYRKANRNTEAAKILNKIAHEMIKTQTNPLVMKKIYVMAALEVDSYKKRVIEAQITGTGNTVRTLDSLITSDINTMSDKTLDNPWRGAEAYHFYLMTQKQLYEGNYSSALRTALRLAEYENLLETKSIYSLIALSAFFAGYYKECSKAFVKLENLPGQSDEERTLYEDLAVAIFTKNPPRDPKPNMMKCPGKNCTNSVPDTVTNCNECGSNFPACIASGKPIMEKIYVQCKNCKHKAIESELQRLKLKYCPLCHAVIKMRN</sequence>
<evidence type="ECO:0000256" key="5">
    <source>
        <dbReference type="ARBA" id="ARBA00022794"/>
    </source>
</evidence>
<dbReference type="GO" id="GO:0030991">
    <property type="term" value="C:intraciliary transport particle A"/>
    <property type="evidence" value="ECO:0007669"/>
    <property type="project" value="TreeGrafter"/>
</dbReference>
<dbReference type="SUPFAM" id="SSF48452">
    <property type="entry name" value="TPR-like"/>
    <property type="match status" value="1"/>
</dbReference>
<dbReference type="PANTHER" id="PTHR12764">
    <property type="entry name" value="WD REPEAT DOMAIN-RELATED"/>
    <property type="match status" value="1"/>
</dbReference>
<evidence type="ECO:0000256" key="3">
    <source>
        <dbReference type="ARBA" id="ARBA00022574"/>
    </source>
</evidence>
<keyword evidence="3 9" id="KW-0853">WD repeat</keyword>
<dbReference type="PANTHER" id="PTHR12764:SF5">
    <property type="entry name" value="LD29485P"/>
    <property type="match status" value="1"/>
</dbReference>
<evidence type="ECO:0000259" key="10">
    <source>
        <dbReference type="Pfam" id="PF23145"/>
    </source>
</evidence>
<dbReference type="SUPFAM" id="SSF50978">
    <property type="entry name" value="WD40 repeat-like"/>
    <property type="match status" value="1"/>
</dbReference>
<dbReference type="InterPro" id="IPR056157">
    <property type="entry name" value="TPR_IFT80_172_dom"/>
</dbReference>
<dbReference type="GO" id="GO:0097730">
    <property type="term" value="C:non-motile cilium"/>
    <property type="evidence" value="ECO:0007669"/>
    <property type="project" value="TreeGrafter"/>
</dbReference>
<organism evidence="15 16">
    <name type="scientific">Stentor coeruleus</name>
    <dbReference type="NCBI Taxonomy" id="5963"/>
    <lineage>
        <taxon>Eukaryota</taxon>
        <taxon>Sar</taxon>
        <taxon>Alveolata</taxon>
        <taxon>Ciliophora</taxon>
        <taxon>Postciliodesmatophora</taxon>
        <taxon>Heterotrichea</taxon>
        <taxon>Heterotrichida</taxon>
        <taxon>Stentoridae</taxon>
        <taxon>Stentor</taxon>
    </lineage>
</organism>
<dbReference type="Pfam" id="PF24797">
    <property type="entry name" value="Beta-prop_WDR35_TULP_N"/>
    <property type="match status" value="1"/>
</dbReference>
<dbReference type="EMBL" id="MPUH01000219">
    <property type="protein sequence ID" value="OMJ86010.1"/>
    <property type="molecule type" value="Genomic_DNA"/>
</dbReference>
<evidence type="ECO:0000256" key="4">
    <source>
        <dbReference type="ARBA" id="ARBA00022737"/>
    </source>
</evidence>
<dbReference type="InterPro" id="IPR039857">
    <property type="entry name" value="Ift122/121"/>
</dbReference>
<dbReference type="GO" id="GO:0061512">
    <property type="term" value="P:protein localization to cilium"/>
    <property type="evidence" value="ECO:0007669"/>
    <property type="project" value="TreeGrafter"/>
</dbReference>
<dbReference type="InterPro" id="IPR001680">
    <property type="entry name" value="WD40_rpt"/>
</dbReference>
<keyword evidence="16" id="KW-1185">Reference proteome</keyword>
<accession>A0A1R2CAL8</accession>